<organism evidence="3 4">
    <name type="scientific">Rubripirellula lacrimiformis</name>
    <dbReference type="NCBI Taxonomy" id="1930273"/>
    <lineage>
        <taxon>Bacteria</taxon>
        <taxon>Pseudomonadati</taxon>
        <taxon>Planctomycetota</taxon>
        <taxon>Planctomycetia</taxon>
        <taxon>Pirellulales</taxon>
        <taxon>Pirellulaceae</taxon>
        <taxon>Rubripirellula</taxon>
    </lineage>
</organism>
<dbReference type="KEGG" id="rlc:K227x_21970"/>
<feature type="compositionally biased region" description="Polar residues" evidence="1">
    <location>
        <begin position="25"/>
        <end position="38"/>
    </location>
</feature>
<name>A0A517N9K5_9BACT</name>
<dbReference type="AlphaFoldDB" id="A0A517N9K5"/>
<feature type="region of interest" description="Disordered" evidence="1">
    <location>
        <begin position="1"/>
        <end position="48"/>
    </location>
</feature>
<dbReference type="Pfam" id="PF09527">
    <property type="entry name" value="ATPase_gene1"/>
    <property type="match status" value="1"/>
</dbReference>
<keyword evidence="2" id="KW-1133">Transmembrane helix</keyword>
<evidence type="ECO:0000313" key="4">
    <source>
        <dbReference type="Proteomes" id="UP000318538"/>
    </source>
</evidence>
<accession>A0A517N9K5</accession>
<evidence type="ECO:0000256" key="1">
    <source>
        <dbReference type="SAM" id="MobiDB-lite"/>
    </source>
</evidence>
<gene>
    <name evidence="3" type="ORF">K227x_21970</name>
</gene>
<proteinExistence type="predicted"/>
<protein>
    <submittedName>
        <fullName evidence="3">F0F1-ATPase subunit (ATPase_gene1)</fullName>
    </submittedName>
</protein>
<sequence>MRAGTTAGESGHRQIPMTLTDDDGTSQSPPNEQPSQAGGSNGTNDRDGSKAWMKFAGLGIELAGTTLGFAAIGYAVDWALGSQRPLGTAAGVLIGFSFAMFRFIKIASGGNPTDSTKHH</sequence>
<feature type="transmembrane region" description="Helical" evidence="2">
    <location>
        <begin position="86"/>
        <end position="104"/>
    </location>
</feature>
<dbReference type="Proteomes" id="UP000318538">
    <property type="component" value="Chromosome"/>
</dbReference>
<keyword evidence="2" id="KW-0812">Transmembrane</keyword>
<evidence type="ECO:0000313" key="3">
    <source>
        <dbReference type="EMBL" id="QDT03812.1"/>
    </source>
</evidence>
<keyword evidence="4" id="KW-1185">Reference proteome</keyword>
<reference evidence="3 4" key="1">
    <citation type="submission" date="2019-02" db="EMBL/GenBank/DDBJ databases">
        <title>Deep-cultivation of Planctomycetes and their phenomic and genomic characterization uncovers novel biology.</title>
        <authorList>
            <person name="Wiegand S."/>
            <person name="Jogler M."/>
            <person name="Boedeker C."/>
            <person name="Pinto D."/>
            <person name="Vollmers J."/>
            <person name="Rivas-Marin E."/>
            <person name="Kohn T."/>
            <person name="Peeters S.H."/>
            <person name="Heuer A."/>
            <person name="Rast P."/>
            <person name="Oberbeckmann S."/>
            <person name="Bunk B."/>
            <person name="Jeske O."/>
            <person name="Meyerdierks A."/>
            <person name="Storesund J.E."/>
            <person name="Kallscheuer N."/>
            <person name="Luecker S."/>
            <person name="Lage O.M."/>
            <person name="Pohl T."/>
            <person name="Merkel B.J."/>
            <person name="Hornburger P."/>
            <person name="Mueller R.-W."/>
            <person name="Bruemmer F."/>
            <person name="Labrenz M."/>
            <person name="Spormann A.M."/>
            <person name="Op den Camp H."/>
            <person name="Overmann J."/>
            <person name="Amann R."/>
            <person name="Jetten M.S.M."/>
            <person name="Mascher T."/>
            <person name="Medema M.H."/>
            <person name="Devos D.P."/>
            <person name="Kaster A.-K."/>
            <person name="Ovreas L."/>
            <person name="Rohde M."/>
            <person name="Galperin M.Y."/>
            <person name="Jogler C."/>
        </authorList>
    </citation>
    <scope>NUCLEOTIDE SEQUENCE [LARGE SCALE GENOMIC DNA]</scope>
    <source>
        <strain evidence="3 4">K22_7</strain>
    </source>
</reference>
<evidence type="ECO:0000256" key="2">
    <source>
        <dbReference type="SAM" id="Phobius"/>
    </source>
</evidence>
<dbReference type="InterPro" id="IPR032820">
    <property type="entry name" value="ATPase_put"/>
</dbReference>
<feature type="transmembrane region" description="Helical" evidence="2">
    <location>
        <begin position="55"/>
        <end position="74"/>
    </location>
</feature>
<dbReference type="EMBL" id="CP036525">
    <property type="protein sequence ID" value="QDT03812.1"/>
    <property type="molecule type" value="Genomic_DNA"/>
</dbReference>
<keyword evidence="2" id="KW-0472">Membrane</keyword>